<dbReference type="CDD" id="cd06579">
    <property type="entry name" value="TM_PBP1_transp_AraH_like"/>
    <property type="match status" value="1"/>
</dbReference>
<feature type="transmembrane region" description="Helical" evidence="6">
    <location>
        <begin position="220"/>
        <end position="240"/>
    </location>
</feature>
<gene>
    <name evidence="7" type="ORF">GGQ63_004273</name>
</gene>
<evidence type="ECO:0000256" key="3">
    <source>
        <dbReference type="ARBA" id="ARBA00022692"/>
    </source>
</evidence>
<dbReference type="AlphaFoldDB" id="A0A7W9FQT6"/>
<feature type="transmembrane region" description="Helical" evidence="6">
    <location>
        <begin position="104"/>
        <end position="125"/>
    </location>
</feature>
<organism evidence="7 8">
    <name type="scientific">Prosthecomicrobium pneumaticum</name>
    <dbReference type="NCBI Taxonomy" id="81895"/>
    <lineage>
        <taxon>Bacteria</taxon>
        <taxon>Pseudomonadati</taxon>
        <taxon>Pseudomonadota</taxon>
        <taxon>Alphaproteobacteria</taxon>
        <taxon>Hyphomicrobiales</taxon>
        <taxon>Kaistiaceae</taxon>
        <taxon>Prosthecomicrobium</taxon>
    </lineage>
</organism>
<dbReference type="EMBL" id="JACHOO010000014">
    <property type="protein sequence ID" value="MBB5755172.1"/>
    <property type="molecule type" value="Genomic_DNA"/>
</dbReference>
<keyword evidence="5 6" id="KW-0472">Membrane</keyword>
<feature type="transmembrane region" description="Helical" evidence="6">
    <location>
        <begin position="132"/>
        <end position="150"/>
    </location>
</feature>
<dbReference type="RefSeq" id="WP_183858602.1">
    <property type="nucleotide sequence ID" value="NZ_JACHOO010000014.1"/>
</dbReference>
<evidence type="ECO:0000256" key="1">
    <source>
        <dbReference type="ARBA" id="ARBA00004651"/>
    </source>
</evidence>
<dbReference type="Pfam" id="PF02653">
    <property type="entry name" value="BPD_transp_2"/>
    <property type="match status" value="1"/>
</dbReference>
<evidence type="ECO:0000256" key="6">
    <source>
        <dbReference type="SAM" id="Phobius"/>
    </source>
</evidence>
<evidence type="ECO:0000256" key="2">
    <source>
        <dbReference type="ARBA" id="ARBA00022475"/>
    </source>
</evidence>
<dbReference type="PANTHER" id="PTHR32196">
    <property type="entry name" value="ABC TRANSPORTER PERMEASE PROTEIN YPHD-RELATED-RELATED"/>
    <property type="match status" value="1"/>
</dbReference>
<dbReference type="GO" id="GO:0022857">
    <property type="term" value="F:transmembrane transporter activity"/>
    <property type="evidence" value="ECO:0007669"/>
    <property type="project" value="InterPro"/>
</dbReference>
<keyword evidence="8" id="KW-1185">Reference proteome</keyword>
<evidence type="ECO:0000313" key="8">
    <source>
        <dbReference type="Proteomes" id="UP000523821"/>
    </source>
</evidence>
<sequence>MSTLSTPSPASARGPRIRGLVSRLGLLLVILIFIVVMTFVSPVFLTLANFKNLFIQSTILAVLALGQTYVIMTRGIDLSIGGTMALSSALAIGLSVYSGVPAPLALLVGLGVGALIGTINGFAVTQLGITPLIVTLATLSIARGATFVYTNGANVTPVPAMVSAFGRGELFGVPYSVILLVLLAIGCHFILARTVFGRSVYATGGNETASRLAGIPTDRVILVTYVLCGVLAAVAGLVLAARLESAGPRAGVGIELTVIAACVIGGTSLFGGTGSILGTLLGVVLISLVSNAINLLGVPPAWDDLVKGFVIFLAAVVDVYRRKFARS</sequence>
<dbReference type="Proteomes" id="UP000523821">
    <property type="component" value="Unassembled WGS sequence"/>
</dbReference>
<comment type="subcellular location">
    <subcellularLocation>
        <location evidence="1">Cell membrane</location>
        <topology evidence="1">Multi-pass membrane protein</topology>
    </subcellularLocation>
</comment>
<feature type="transmembrane region" description="Helical" evidence="6">
    <location>
        <begin position="20"/>
        <end position="47"/>
    </location>
</feature>
<comment type="caution">
    <text evidence="7">The sequence shown here is derived from an EMBL/GenBank/DDBJ whole genome shotgun (WGS) entry which is preliminary data.</text>
</comment>
<keyword evidence="2" id="KW-1003">Cell membrane</keyword>
<feature type="transmembrane region" description="Helical" evidence="6">
    <location>
        <begin position="277"/>
        <end position="299"/>
    </location>
</feature>
<feature type="transmembrane region" description="Helical" evidence="6">
    <location>
        <begin position="78"/>
        <end position="98"/>
    </location>
</feature>
<evidence type="ECO:0000256" key="5">
    <source>
        <dbReference type="ARBA" id="ARBA00023136"/>
    </source>
</evidence>
<keyword evidence="4 6" id="KW-1133">Transmembrane helix</keyword>
<name>A0A7W9FQT6_9HYPH</name>
<feature type="transmembrane region" description="Helical" evidence="6">
    <location>
        <begin position="53"/>
        <end position="71"/>
    </location>
</feature>
<proteinExistence type="predicted"/>
<protein>
    <submittedName>
        <fullName evidence="7">Ribose transport system permease protein</fullName>
    </submittedName>
</protein>
<keyword evidence="3 6" id="KW-0812">Transmembrane</keyword>
<evidence type="ECO:0000313" key="7">
    <source>
        <dbReference type="EMBL" id="MBB5755172.1"/>
    </source>
</evidence>
<dbReference type="InterPro" id="IPR001851">
    <property type="entry name" value="ABC_transp_permease"/>
</dbReference>
<feature type="transmembrane region" description="Helical" evidence="6">
    <location>
        <begin position="252"/>
        <end position="270"/>
    </location>
</feature>
<reference evidence="7 8" key="1">
    <citation type="submission" date="2020-08" db="EMBL/GenBank/DDBJ databases">
        <title>Genomic Encyclopedia of Type Strains, Phase IV (KMG-IV): sequencing the most valuable type-strain genomes for metagenomic binning, comparative biology and taxonomic classification.</title>
        <authorList>
            <person name="Goeker M."/>
        </authorList>
    </citation>
    <scope>NUCLEOTIDE SEQUENCE [LARGE SCALE GENOMIC DNA]</scope>
    <source>
        <strain evidence="7 8">DSM 16268</strain>
    </source>
</reference>
<evidence type="ECO:0000256" key="4">
    <source>
        <dbReference type="ARBA" id="ARBA00022989"/>
    </source>
</evidence>
<feature type="transmembrane region" description="Helical" evidence="6">
    <location>
        <begin position="170"/>
        <end position="191"/>
    </location>
</feature>
<dbReference type="GO" id="GO:0005886">
    <property type="term" value="C:plasma membrane"/>
    <property type="evidence" value="ECO:0007669"/>
    <property type="project" value="UniProtKB-SubCell"/>
</dbReference>
<accession>A0A7W9FQT6</accession>